<evidence type="ECO:0000313" key="3">
    <source>
        <dbReference type="Proteomes" id="UP001597601"/>
    </source>
</evidence>
<gene>
    <name evidence="2" type="ORF">ACFSYC_04505</name>
</gene>
<keyword evidence="1" id="KW-0732">Signal</keyword>
<proteinExistence type="predicted"/>
<feature type="signal peptide" evidence="1">
    <location>
        <begin position="1"/>
        <end position="18"/>
    </location>
</feature>
<evidence type="ECO:0008006" key="4">
    <source>
        <dbReference type="Google" id="ProtNLM"/>
    </source>
</evidence>
<accession>A0ABW5XMA7</accession>
<evidence type="ECO:0000256" key="1">
    <source>
        <dbReference type="SAM" id="SignalP"/>
    </source>
</evidence>
<feature type="chain" id="PRO_5045419661" description="Carboxypeptidase-like protein" evidence="1">
    <location>
        <begin position="19"/>
        <end position="318"/>
    </location>
</feature>
<organism evidence="2 3">
    <name type="scientific">Mucilaginibacter antarcticus</name>
    <dbReference type="NCBI Taxonomy" id="1855725"/>
    <lineage>
        <taxon>Bacteria</taxon>
        <taxon>Pseudomonadati</taxon>
        <taxon>Bacteroidota</taxon>
        <taxon>Sphingobacteriia</taxon>
        <taxon>Sphingobacteriales</taxon>
        <taxon>Sphingobacteriaceae</taxon>
        <taxon>Mucilaginibacter</taxon>
    </lineage>
</organism>
<protein>
    <recommendedName>
        <fullName evidence="4">Carboxypeptidase-like protein</fullName>
    </recommendedName>
</protein>
<comment type="caution">
    <text evidence="2">The sequence shown here is derived from an EMBL/GenBank/DDBJ whole genome shotgun (WGS) entry which is preliminary data.</text>
</comment>
<dbReference type="RefSeq" id="WP_377123969.1">
    <property type="nucleotide sequence ID" value="NZ_JBHUON010000003.1"/>
</dbReference>
<evidence type="ECO:0000313" key="2">
    <source>
        <dbReference type="EMBL" id="MFD2863941.1"/>
    </source>
</evidence>
<keyword evidence="3" id="KW-1185">Reference proteome</keyword>
<sequence length="318" mass="35841">MKNLLTCFFILTALLVNAQQKTNTFYIVDSTTRKPMPAVTIAIVRAALSITTENDGVFAIPGDLSKMRDTVIIYTQNYNVVKMALASLNGLDTIKLVKQATAGQLTKLSFKNDTLINDYNRFDVGNFAGMHTGNGEFKYLQIAQRFDVQRAGTLLKSIAIERLAFYLNKSKLIGPNSKNGQYEYSELEHTTFRLRIYDVNPVTGGPGKDICDKVIEIKSRDDKKLASNLMKYNIRIPNKTFFIAIEWMRDYANMGYVHIDDKLGGYKGHTNYRPAIGLLPTKGAQLNIWALSLNQQWSLYTYHSPDFTDLAIKATVGY</sequence>
<dbReference type="EMBL" id="JBHUON010000003">
    <property type="protein sequence ID" value="MFD2863941.1"/>
    <property type="molecule type" value="Genomic_DNA"/>
</dbReference>
<name>A0ABW5XMA7_9SPHI</name>
<dbReference type="Proteomes" id="UP001597601">
    <property type="component" value="Unassembled WGS sequence"/>
</dbReference>
<reference evidence="3" key="1">
    <citation type="journal article" date="2019" name="Int. J. Syst. Evol. Microbiol.">
        <title>The Global Catalogue of Microorganisms (GCM) 10K type strain sequencing project: providing services to taxonomists for standard genome sequencing and annotation.</title>
        <authorList>
            <consortium name="The Broad Institute Genomics Platform"/>
            <consortium name="The Broad Institute Genome Sequencing Center for Infectious Disease"/>
            <person name="Wu L."/>
            <person name="Ma J."/>
        </authorList>
    </citation>
    <scope>NUCLEOTIDE SEQUENCE [LARGE SCALE GENOMIC DNA]</scope>
    <source>
        <strain evidence="3">KCTC 52232</strain>
    </source>
</reference>